<dbReference type="AlphaFoldDB" id="A0A0A8UQC9"/>
<dbReference type="InterPro" id="IPR058059">
    <property type="entry name" value="PA3496-like"/>
</dbReference>
<evidence type="ECO:0000313" key="2">
    <source>
        <dbReference type="Proteomes" id="UP000032803"/>
    </source>
</evidence>
<gene>
    <name evidence="1" type="ORF">LHA_1921</name>
</gene>
<name>A0A0A8UQC9_LEGHA</name>
<dbReference type="EMBL" id="LN681225">
    <property type="protein sequence ID" value="CEK10953.1"/>
    <property type="molecule type" value="Genomic_DNA"/>
</dbReference>
<dbReference type="Proteomes" id="UP000032803">
    <property type="component" value="Chromosome I"/>
</dbReference>
<dbReference type="NCBIfam" id="NF046101">
    <property type="entry name" value="PA3496_fam"/>
    <property type="match status" value="1"/>
</dbReference>
<proteinExistence type="predicted"/>
<dbReference type="OrthoDB" id="9979051at2"/>
<dbReference type="HOGENOM" id="CLU_2770806_0_0_6"/>
<sequence>MGFPREYEESNSFADYSYEEEKVENLDHKKRVRKMLEDRLERKRLREELEDELDGEFDWDELDR</sequence>
<accession>A0A0A8UQC9</accession>
<organism evidence="1 2">
    <name type="scientific">Legionella hackeliae</name>
    <dbReference type="NCBI Taxonomy" id="449"/>
    <lineage>
        <taxon>Bacteria</taxon>
        <taxon>Pseudomonadati</taxon>
        <taxon>Pseudomonadota</taxon>
        <taxon>Gammaproteobacteria</taxon>
        <taxon>Legionellales</taxon>
        <taxon>Legionellaceae</taxon>
        <taxon>Legionella</taxon>
    </lineage>
</organism>
<dbReference type="KEGG" id="lha:LHA_1921"/>
<reference evidence="2" key="1">
    <citation type="submission" date="2014-09" db="EMBL/GenBank/DDBJ databases">
        <authorList>
            <person name="Gomez-Valero L."/>
        </authorList>
    </citation>
    <scope>NUCLEOTIDE SEQUENCE [LARGE SCALE GENOMIC DNA]</scope>
    <source>
        <strain evidence="2">ATCC35250</strain>
    </source>
</reference>
<keyword evidence="2" id="KW-1185">Reference proteome</keyword>
<dbReference type="STRING" id="449.LHA_1921"/>
<dbReference type="RefSeq" id="WP_045106236.1">
    <property type="nucleotide sequence ID" value="NZ_LN681225.1"/>
</dbReference>
<evidence type="ECO:0000313" key="1">
    <source>
        <dbReference type="EMBL" id="CEK10953.1"/>
    </source>
</evidence>
<protein>
    <submittedName>
        <fullName evidence="1">Uncharacterized protein</fullName>
    </submittedName>
</protein>
<dbReference type="PATRIC" id="fig|449.7.peg.2212"/>